<keyword evidence="1" id="KW-0472">Membrane</keyword>
<feature type="domain" description="Glycine zipper" evidence="2">
    <location>
        <begin position="41"/>
        <end position="87"/>
    </location>
</feature>
<evidence type="ECO:0000256" key="1">
    <source>
        <dbReference type="SAM" id="Phobius"/>
    </source>
</evidence>
<keyword evidence="1" id="KW-0812">Transmembrane</keyword>
<protein>
    <submittedName>
        <fullName evidence="3">Glycine zipper family protein</fullName>
    </submittedName>
</protein>
<dbReference type="Pfam" id="PF13488">
    <property type="entry name" value="Gly-zipper_Omp"/>
    <property type="match status" value="1"/>
</dbReference>
<evidence type="ECO:0000259" key="2">
    <source>
        <dbReference type="Pfam" id="PF13488"/>
    </source>
</evidence>
<proteinExistence type="predicted"/>
<evidence type="ECO:0000313" key="4">
    <source>
        <dbReference type="Proteomes" id="UP000824023"/>
    </source>
</evidence>
<evidence type="ECO:0000313" key="3">
    <source>
        <dbReference type="EMBL" id="HIZ01393.1"/>
    </source>
</evidence>
<dbReference type="EMBL" id="DXCK01000058">
    <property type="protein sequence ID" value="HIZ01393.1"/>
    <property type="molecule type" value="Genomic_DNA"/>
</dbReference>
<feature type="transmembrane region" description="Helical" evidence="1">
    <location>
        <begin position="6"/>
        <end position="22"/>
    </location>
</feature>
<dbReference type="Proteomes" id="UP000824023">
    <property type="component" value="Unassembled WGS sequence"/>
</dbReference>
<accession>A0A9D2A347</accession>
<name>A0A9D2A347_9BACE</name>
<sequence length="225" mass="24219">MNQHSFIWVIIFACLTTIYGCGTSRNVTSGTPGATLAGASIGGNIGGMMGGLIGENRHGWHGGYRGSAIGSIVGTVAGAVIGNAVSRNKVQEESMATASQEEGIYSHSSNIEQLRIQKIRFIDDNRDHIICSGEHSKVIFEIINEGHQPATNIVPIVEETTGTKRIHISPPILVEKINPHKGVKYTATVTAGKRIKTGKIVLRVAVADDTGQQYDWQEFTIPTQR</sequence>
<feature type="transmembrane region" description="Helical" evidence="1">
    <location>
        <begin position="66"/>
        <end position="85"/>
    </location>
</feature>
<organism evidence="3 4">
    <name type="scientific">Candidatus Bacteroides merdipullorum</name>
    <dbReference type="NCBI Taxonomy" id="2838474"/>
    <lineage>
        <taxon>Bacteria</taxon>
        <taxon>Pseudomonadati</taxon>
        <taxon>Bacteroidota</taxon>
        <taxon>Bacteroidia</taxon>
        <taxon>Bacteroidales</taxon>
        <taxon>Bacteroidaceae</taxon>
        <taxon>Bacteroides</taxon>
    </lineage>
</organism>
<reference evidence="3" key="2">
    <citation type="submission" date="2021-04" db="EMBL/GenBank/DDBJ databases">
        <authorList>
            <person name="Gilroy R."/>
        </authorList>
    </citation>
    <scope>NUCLEOTIDE SEQUENCE</scope>
    <source>
        <strain evidence="3">ChiHjej12B11-24981</strain>
    </source>
</reference>
<gene>
    <name evidence="3" type="ORF">H9819_03960</name>
</gene>
<dbReference type="InterPro" id="IPR039567">
    <property type="entry name" value="Gly-zipper"/>
</dbReference>
<reference evidence="3" key="1">
    <citation type="journal article" date="2021" name="PeerJ">
        <title>Extensive microbial diversity within the chicken gut microbiome revealed by metagenomics and culture.</title>
        <authorList>
            <person name="Gilroy R."/>
            <person name="Ravi A."/>
            <person name="Getino M."/>
            <person name="Pursley I."/>
            <person name="Horton D.L."/>
            <person name="Alikhan N.F."/>
            <person name="Baker D."/>
            <person name="Gharbi K."/>
            <person name="Hall N."/>
            <person name="Watson M."/>
            <person name="Adriaenssens E.M."/>
            <person name="Foster-Nyarko E."/>
            <person name="Jarju S."/>
            <person name="Secka A."/>
            <person name="Antonio M."/>
            <person name="Oren A."/>
            <person name="Chaudhuri R.R."/>
            <person name="La Ragione R."/>
            <person name="Hildebrand F."/>
            <person name="Pallen M.J."/>
        </authorList>
    </citation>
    <scope>NUCLEOTIDE SEQUENCE</scope>
    <source>
        <strain evidence="3">ChiHjej12B11-24981</strain>
    </source>
</reference>
<keyword evidence="1" id="KW-1133">Transmembrane helix</keyword>
<feature type="transmembrane region" description="Helical" evidence="1">
    <location>
        <begin position="34"/>
        <end position="54"/>
    </location>
</feature>
<comment type="caution">
    <text evidence="3">The sequence shown here is derived from an EMBL/GenBank/DDBJ whole genome shotgun (WGS) entry which is preliminary data.</text>
</comment>
<dbReference type="AlphaFoldDB" id="A0A9D2A347"/>